<evidence type="ECO:0000313" key="12">
    <source>
        <dbReference type="Proteomes" id="UP000252415"/>
    </source>
</evidence>
<dbReference type="RefSeq" id="WP_114379656.1">
    <property type="nucleotide sequence ID" value="NZ_QPJD01000005.1"/>
</dbReference>
<evidence type="ECO:0000256" key="6">
    <source>
        <dbReference type="ARBA" id="ARBA00023125"/>
    </source>
</evidence>
<dbReference type="InterPro" id="IPR020449">
    <property type="entry name" value="Tscrpt_reg_AraC-type_HTH"/>
</dbReference>
<protein>
    <submittedName>
        <fullName evidence="11">Two-component system response regulator YesN</fullName>
    </submittedName>
</protein>
<dbReference type="PROSITE" id="PS01124">
    <property type="entry name" value="HTH_ARAC_FAMILY_2"/>
    <property type="match status" value="1"/>
</dbReference>
<name>A0A368W2K3_9BACL</name>
<keyword evidence="4" id="KW-0902">Two-component regulatory system</keyword>
<dbReference type="PANTHER" id="PTHR42713">
    <property type="entry name" value="HISTIDINE KINASE-RELATED"/>
    <property type="match status" value="1"/>
</dbReference>
<feature type="domain" description="HTH araC/xylS-type" evidence="9">
    <location>
        <begin position="429"/>
        <end position="527"/>
    </location>
</feature>
<evidence type="ECO:0000256" key="3">
    <source>
        <dbReference type="ARBA" id="ARBA00022553"/>
    </source>
</evidence>
<keyword evidence="3 8" id="KW-0597">Phosphoprotein</keyword>
<dbReference type="SMART" id="SM00342">
    <property type="entry name" value="HTH_ARAC"/>
    <property type="match status" value="1"/>
</dbReference>
<dbReference type="EMBL" id="QPJD01000005">
    <property type="protein sequence ID" value="RCW48894.1"/>
    <property type="molecule type" value="Genomic_DNA"/>
</dbReference>
<evidence type="ECO:0000256" key="8">
    <source>
        <dbReference type="PROSITE-ProRule" id="PRU00169"/>
    </source>
</evidence>
<evidence type="ECO:0000256" key="1">
    <source>
        <dbReference type="ARBA" id="ARBA00004496"/>
    </source>
</evidence>
<accession>A0A368W2K3</accession>
<dbReference type="OrthoDB" id="9794370at2"/>
<feature type="domain" description="Response regulatory" evidence="10">
    <location>
        <begin position="5"/>
        <end position="122"/>
    </location>
</feature>
<dbReference type="InterPro" id="IPR051552">
    <property type="entry name" value="HptR"/>
</dbReference>
<gene>
    <name evidence="11" type="ORF">DFP97_10578</name>
</gene>
<evidence type="ECO:0000259" key="10">
    <source>
        <dbReference type="PROSITE" id="PS50110"/>
    </source>
</evidence>
<evidence type="ECO:0000256" key="7">
    <source>
        <dbReference type="ARBA" id="ARBA00023163"/>
    </source>
</evidence>
<dbReference type="PROSITE" id="PS00041">
    <property type="entry name" value="HTH_ARAC_FAMILY_1"/>
    <property type="match status" value="1"/>
</dbReference>
<dbReference type="CDD" id="cd17536">
    <property type="entry name" value="REC_YesN-like"/>
    <property type="match status" value="1"/>
</dbReference>
<keyword evidence="6" id="KW-0238">DNA-binding</keyword>
<dbReference type="Pfam" id="PF12833">
    <property type="entry name" value="HTH_18"/>
    <property type="match status" value="1"/>
</dbReference>
<sequence length="530" mass="60530">MKKIKVLLADDEPVILRGLRKLLHWNELGLEIVGEAYDGKELRQMIDAAQPDLIISDISMPGYTGIDIIREIHETNRNIKVVFISAFRDFSYAQDALRYGAVEYLVKPVDKNQLEQAIQKVIRLIGDQSQRVREKEMAVRFELKKRNDSIEELLVRITDGDKSASAQLIKMGLVSRSKYITVCFGELDGVISEGNSRMEPGRNLLDFAITNVLVESIAQTDSGIYFRKGELHGIFLQHDRLEEALSLSRDFHDKLNRYVKVSFTIGVGKAVETLDEANISAQFAMDSLQCKYFSGWNRVIEGQQPKADSEVKSRINDLLKKLVTALINPAQGDTDEKVSELMESFRMLAPGGKHAAVSAVYGAITCIRQELKDFGIFAGINDLDDHELLARLDRFQTFEQMAMHASEVIEEIRREAAAKIGNKEIMQLVQVRSYIEEHYAENITLESMAALVFMNPYYFSSFFKKHTGENFKQYLTEVRMKNGMRLLMQSDLMVYEIADRIGYNNPRQFSDTFKKRYGKLPLEYKQSIHS</sequence>
<keyword evidence="2" id="KW-0963">Cytoplasm</keyword>
<dbReference type="PRINTS" id="PR00032">
    <property type="entry name" value="HTHARAC"/>
</dbReference>
<dbReference type="PANTHER" id="PTHR42713:SF3">
    <property type="entry name" value="TRANSCRIPTIONAL REGULATORY PROTEIN HPTR"/>
    <property type="match status" value="1"/>
</dbReference>
<proteinExistence type="predicted"/>
<evidence type="ECO:0000313" key="11">
    <source>
        <dbReference type="EMBL" id="RCW48894.1"/>
    </source>
</evidence>
<comment type="subcellular location">
    <subcellularLocation>
        <location evidence="1">Cytoplasm</location>
    </subcellularLocation>
</comment>
<keyword evidence="12" id="KW-1185">Reference proteome</keyword>
<dbReference type="PROSITE" id="PS50110">
    <property type="entry name" value="RESPONSE_REGULATORY"/>
    <property type="match status" value="1"/>
</dbReference>
<dbReference type="InterPro" id="IPR001789">
    <property type="entry name" value="Sig_transdc_resp-reg_receiver"/>
</dbReference>
<dbReference type="GO" id="GO:0005737">
    <property type="term" value="C:cytoplasm"/>
    <property type="evidence" value="ECO:0007669"/>
    <property type="project" value="UniProtKB-SubCell"/>
</dbReference>
<dbReference type="Pfam" id="PF00072">
    <property type="entry name" value="Response_reg"/>
    <property type="match status" value="1"/>
</dbReference>
<dbReference type="GO" id="GO:0043565">
    <property type="term" value="F:sequence-specific DNA binding"/>
    <property type="evidence" value="ECO:0007669"/>
    <property type="project" value="InterPro"/>
</dbReference>
<dbReference type="SUPFAM" id="SSF46689">
    <property type="entry name" value="Homeodomain-like"/>
    <property type="match status" value="2"/>
</dbReference>
<dbReference type="AlphaFoldDB" id="A0A368W2K3"/>
<reference evidence="11 12" key="1">
    <citation type="submission" date="2018-07" db="EMBL/GenBank/DDBJ databases">
        <title>Genomic Encyclopedia of Type Strains, Phase III (KMG-III): the genomes of soil and plant-associated and newly described type strains.</title>
        <authorList>
            <person name="Whitman W."/>
        </authorList>
    </citation>
    <scope>NUCLEOTIDE SEQUENCE [LARGE SCALE GENOMIC DNA]</scope>
    <source>
        <strain evidence="11 12">CECT 7506</strain>
    </source>
</reference>
<dbReference type="GO" id="GO:0000160">
    <property type="term" value="P:phosphorelay signal transduction system"/>
    <property type="evidence" value="ECO:0007669"/>
    <property type="project" value="UniProtKB-KW"/>
</dbReference>
<feature type="modified residue" description="4-aspartylphosphate" evidence="8">
    <location>
        <position position="57"/>
    </location>
</feature>
<dbReference type="InterPro" id="IPR009057">
    <property type="entry name" value="Homeodomain-like_sf"/>
</dbReference>
<dbReference type="Gene3D" id="1.10.10.60">
    <property type="entry name" value="Homeodomain-like"/>
    <property type="match status" value="2"/>
</dbReference>
<comment type="caution">
    <text evidence="11">The sequence shown here is derived from an EMBL/GenBank/DDBJ whole genome shotgun (WGS) entry which is preliminary data.</text>
</comment>
<evidence type="ECO:0000256" key="5">
    <source>
        <dbReference type="ARBA" id="ARBA00023015"/>
    </source>
</evidence>
<keyword evidence="5" id="KW-0805">Transcription regulation</keyword>
<dbReference type="GO" id="GO:0003700">
    <property type="term" value="F:DNA-binding transcription factor activity"/>
    <property type="evidence" value="ECO:0007669"/>
    <property type="project" value="InterPro"/>
</dbReference>
<keyword evidence="7" id="KW-0804">Transcription</keyword>
<dbReference type="InterPro" id="IPR018062">
    <property type="entry name" value="HTH_AraC-typ_CS"/>
</dbReference>
<dbReference type="SUPFAM" id="SSF52172">
    <property type="entry name" value="CheY-like"/>
    <property type="match status" value="1"/>
</dbReference>
<dbReference type="Proteomes" id="UP000252415">
    <property type="component" value="Unassembled WGS sequence"/>
</dbReference>
<dbReference type="Gene3D" id="3.40.50.2300">
    <property type="match status" value="1"/>
</dbReference>
<dbReference type="InterPro" id="IPR011006">
    <property type="entry name" value="CheY-like_superfamily"/>
</dbReference>
<dbReference type="InterPro" id="IPR018060">
    <property type="entry name" value="HTH_AraC"/>
</dbReference>
<evidence type="ECO:0000256" key="4">
    <source>
        <dbReference type="ARBA" id="ARBA00023012"/>
    </source>
</evidence>
<evidence type="ECO:0000259" key="9">
    <source>
        <dbReference type="PROSITE" id="PS01124"/>
    </source>
</evidence>
<dbReference type="SMART" id="SM00448">
    <property type="entry name" value="REC"/>
    <property type="match status" value="1"/>
</dbReference>
<evidence type="ECO:0000256" key="2">
    <source>
        <dbReference type="ARBA" id="ARBA00022490"/>
    </source>
</evidence>
<organism evidence="11 12">
    <name type="scientific">Paenibacillus prosopidis</name>
    <dbReference type="NCBI Taxonomy" id="630520"/>
    <lineage>
        <taxon>Bacteria</taxon>
        <taxon>Bacillati</taxon>
        <taxon>Bacillota</taxon>
        <taxon>Bacilli</taxon>
        <taxon>Bacillales</taxon>
        <taxon>Paenibacillaceae</taxon>
        <taxon>Paenibacillus</taxon>
    </lineage>
</organism>